<evidence type="ECO:0000259" key="3">
    <source>
        <dbReference type="Pfam" id="PF20177"/>
    </source>
</evidence>
<feature type="transmembrane region" description="Helical" evidence="2">
    <location>
        <begin position="77"/>
        <end position="96"/>
    </location>
</feature>
<feature type="region of interest" description="Disordered" evidence="1">
    <location>
        <begin position="148"/>
        <end position="334"/>
    </location>
</feature>
<feature type="compositionally biased region" description="Low complexity" evidence="1">
    <location>
        <begin position="260"/>
        <end position="270"/>
    </location>
</feature>
<name>A0ABW7TTU9_9NOCA</name>
<feature type="compositionally biased region" description="Basic and acidic residues" evidence="1">
    <location>
        <begin position="318"/>
        <end position="334"/>
    </location>
</feature>
<reference evidence="4 5" key="1">
    <citation type="submission" date="2024-10" db="EMBL/GenBank/DDBJ databases">
        <title>The Natural Products Discovery Center: Release of the First 8490 Sequenced Strains for Exploring Actinobacteria Biosynthetic Diversity.</title>
        <authorList>
            <person name="Kalkreuter E."/>
            <person name="Kautsar S.A."/>
            <person name="Yang D."/>
            <person name="Bader C.D."/>
            <person name="Teijaro C.N."/>
            <person name="Fluegel L."/>
            <person name="Davis C.M."/>
            <person name="Simpson J.R."/>
            <person name="Lauterbach L."/>
            <person name="Steele A.D."/>
            <person name="Gui C."/>
            <person name="Meng S."/>
            <person name="Li G."/>
            <person name="Viehrig K."/>
            <person name="Ye F."/>
            <person name="Su P."/>
            <person name="Kiefer A.F."/>
            <person name="Nichols A."/>
            <person name="Cepeda A.J."/>
            <person name="Yan W."/>
            <person name="Fan B."/>
            <person name="Jiang Y."/>
            <person name="Adhikari A."/>
            <person name="Zheng C.-J."/>
            <person name="Schuster L."/>
            <person name="Cowan T.M."/>
            <person name="Smanski M.J."/>
            <person name="Chevrette M.G."/>
            <person name="De Carvalho L.P.S."/>
            <person name="Shen B."/>
        </authorList>
    </citation>
    <scope>NUCLEOTIDE SEQUENCE [LARGE SCALE GENOMIC DNA]</scope>
    <source>
        <strain evidence="4 5">NPDC020568</strain>
    </source>
</reference>
<comment type="caution">
    <text evidence="4">The sequence shown here is derived from an EMBL/GenBank/DDBJ whole genome shotgun (WGS) entry which is preliminary data.</text>
</comment>
<dbReference type="GeneID" id="93506918"/>
<feature type="compositionally biased region" description="Basic and acidic residues" evidence="1">
    <location>
        <begin position="148"/>
        <end position="157"/>
    </location>
</feature>
<feature type="compositionally biased region" description="Basic and acidic residues" evidence="1">
    <location>
        <begin position="271"/>
        <end position="284"/>
    </location>
</feature>
<evidence type="ECO:0000313" key="4">
    <source>
        <dbReference type="EMBL" id="MFI1463209.1"/>
    </source>
</evidence>
<feature type="transmembrane region" description="Helical" evidence="2">
    <location>
        <begin position="53"/>
        <end position="72"/>
    </location>
</feature>
<dbReference type="RefSeq" id="WP_197039648.1">
    <property type="nucleotide sequence ID" value="NZ_JBIRUQ010000005.1"/>
</dbReference>
<dbReference type="Proteomes" id="UP001611263">
    <property type="component" value="Unassembled WGS sequence"/>
</dbReference>
<accession>A0ABW7TTU9</accession>
<feature type="domain" description="DUF6542" evidence="3">
    <location>
        <begin position="24"/>
        <end position="144"/>
    </location>
</feature>
<feature type="transmembrane region" description="Helical" evidence="2">
    <location>
        <begin position="122"/>
        <end position="141"/>
    </location>
</feature>
<keyword evidence="2" id="KW-0812">Transmembrane</keyword>
<dbReference type="InterPro" id="IPR046672">
    <property type="entry name" value="DUF6542"/>
</dbReference>
<keyword evidence="2" id="KW-0472">Membrane</keyword>
<protein>
    <submittedName>
        <fullName evidence="4">DUF6542 domain-containing protein</fullName>
    </submittedName>
</protein>
<organism evidence="4 5">
    <name type="scientific">Nocardia carnea</name>
    <dbReference type="NCBI Taxonomy" id="37328"/>
    <lineage>
        <taxon>Bacteria</taxon>
        <taxon>Bacillati</taxon>
        <taxon>Actinomycetota</taxon>
        <taxon>Actinomycetes</taxon>
        <taxon>Mycobacteriales</taxon>
        <taxon>Nocardiaceae</taxon>
        <taxon>Nocardia</taxon>
    </lineage>
</organism>
<sequence length="334" mass="36694">MAASQRVNSRVPAPQRSILPTVPGVPAYAAVLIAAACTFVGFLIDALGDVTDLTGTFSTFYIVGCLAAVAVVRFRGLFTTMVLPPLLLFIAVPIAYRQLTGSSTSSLKDILLNLAIPLVHRFPPMMLATVLVLLVAAIRIAQYRSEKTARETVEARRGTSWARRERRTSRAEPRSRTEDRPRRDTAKRPGRGQSKRPVAGEGKPARGAKPTRAETLAARSKASTKTKAKPRPKRPENPEPDYTRESAPDPSRRGGRGRPAGEQPARAAAPRAREAQPRGREVHPPRPPRAGAPMPEEPARARPRRGGGEPPRQPQVARFRDREPIPERRRPERM</sequence>
<evidence type="ECO:0000313" key="5">
    <source>
        <dbReference type="Proteomes" id="UP001611263"/>
    </source>
</evidence>
<keyword evidence="2" id="KW-1133">Transmembrane helix</keyword>
<keyword evidence="5" id="KW-1185">Reference proteome</keyword>
<evidence type="ECO:0000256" key="1">
    <source>
        <dbReference type="SAM" id="MobiDB-lite"/>
    </source>
</evidence>
<feature type="compositionally biased region" description="Basic and acidic residues" evidence="1">
    <location>
        <begin position="233"/>
        <end position="252"/>
    </location>
</feature>
<dbReference type="Pfam" id="PF20177">
    <property type="entry name" value="DUF6542"/>
    <property type="match status" value="1"/>
</dbReference>
<dbReference type="EMBL" id="JBIRUQ010000005">
    <property type="protein sequence ID" value="MFI1463209.1"/>
    <property type="molecule type" value="Genomic_DNA"/>
</dbReference>
<evidence type="ECO:0000256" key="2">
    <source>
        <dbReference type="SAM" id="Phobius"/>
    </source>
</evidence>
<gene>
    <name evidence="4" type="ORF">ACH4WX_21035</name>
</gene>
<feature type="compositionally biased region" description="Basic and acidic residues" evidence="1">
    <location>
        <begin position="168"/>
        <end position="187"/>
    </location>
</feature>
<feature type="compositionally biased region" description="Basic residues" evidence="1">
    <location>
        <begin position="222"/>
        <end position="232"/>
    </location>
</feature>
<proteinExistence type="predicted"/>
<feature type="transmembrane region" description="Helical" evidence="2">
    <location>
        <begin position="25"/>
        <end position="47"/>
    </location>
</feature>